<protein>
    <submittedName>
        <fullName evidence="2">Uncharacterized protein</fullName>
    </submittedName>
</protein>
<dbReference type="eggNOG" id="arCOG05505">
    <property type="taxonomic scope" value="Archaea"/>
</dbReference>
<dbReference type="AlphaFoldDB" id="A1RUU1"/>
<reference evidence="2" key="1">
    <citation type="submission" date="2006-12" db="EMBL/GenBank/DDBJ databases">
        <title>Complete sequence of Pyrobaculum islandicum DSM 4184.</title>
        <authorList>
            <person name="Copeland A."/>
            <person name="Lucas S."/>
            <person name="Lapidus A."/>
            <person name="Barry K."/>
            <person name="Detter J.C."/>
            <person name="Glavina del Rio T."/>
            <person name="Dalin E."/>
            <person name="Tice H."/>
            <person name="Pitluck S."/>
            <person name="Meincke L."/>
            <person name="Brettin T."/>
            <person name="Bruce D."/>
            <person name="Han C."/>
            <person name="Tapia R."/>
            <person name="Gilna P."/>
            <person name="Schmutz J."/>
            <person name="Larimer F."/>
            <person name="Land M."/>
            <person name="Hauser L."/>
            <person name="Kyrpides N."/>
            <person name="Mikhailova N."/>
            <person name="Cozen A.E."/>
            <person name="Fitz-Gibbon S.T."/>
            <person name="House C.H."/>
            <person name="Saltikov C."/>
            <person name="Lowe T."/>
            <person name="Richardson P."/>
        </authorList>
    </citation>
    <scope>NUCLEOTIDE SEQUENCE [LARGE SCALE GENOMIC DNA]</scope>
    <source>
        <strain evidence="2">DSM 4184</strain>
    </source>
</reference>
<feature type="coiled-coil region" evidence="1">
    <location>
        <begin position="11"/>
        <end position="73"/>
    </location>
</feature>
<keyword evidence="3" id="KW-1185">Reference proteome</keyword>
<gene>
    <name evidence="2" type="ordered locus">Pisl_1569</name>
</gene>
<proteinExistence type="predicted"/>
<dbReference type="KEGG" id="pis:Pisl_1569"/>
<dbReference type="GeneID" id="4617999"/>
<evidence type="ECO:0000313" key="2">
    <source>
        <dbReference type="EMBL" id="ABL88723.1"/>
    </source>
</evidence>
<accession>A1RUU1</accession>
<organism evidence="2 3">
    <name type="scientific">Pyrobaculum islandicum (strain DSM 4184 / JCM 9189 / GEO3)</name>
    <dbReference type="NCBI Taxonomy" id="384616"/>
    <lineage>
        <taxon>Archaea</taxon>
        <taxon>Thermoproteota</taxon>
        <taxon>Thermoprotei</taxon>
        <taxon>Thermoproteales</taxon>
        <taxon>Thermoproteaceae</taxon>
        <taxon>Pyrobaculum</taxon>
    </lineage>
</organism>
<dbReference type="OrthoDB" id="28823at2157"/>
<sequence>MADELGVPDYIVEVLAELRQLRQDVVNLRREIAELSKKPAEPQPRVTDIDVVISALREAVEKLNAAAAAMIENASLIRAVVAEDRLKRDETCMAVLEKLIALQETLNKVLK</sequence>
<evidence type="ECO:0000256" key="1">
    <source>
        <dbReference type="SAM" id="Coils"/>
    </source>
</evidence>
<dbReference type="RefSeq" id="WP_011763298.1">
    <property type="nucleotide sequence ID" value="NC_008701.1"/>
</dbReference>
<name>A1RUU1_PYRIL</name>
<dbReference type="Proteomes" id="UP000002595">
    <property type="component" value="Chromosome"/>
</dbReference>
<dbReference type="HOGENOM" id="CLU_172288_0_0_2"/>
<dbReference type="STRING" id="384616.Pisl_1569"/>
<evidence type="ECO:0000313" key="3">
    <source>
        <dbReference type="Proteomes" id="UP000002595"/>
    </source>
</evidence>
<dbReference type="EMBL" id="CP000504">
    <property type="protein sequence ID" value="ABL88723.1"/>
    <property type="molecule type" value="Genomic_DNA"/>
</dbReference>
<keyword evidence="1" id="KW-0175">Coiled coil</keyword>